<evidence type="ECO:0000313" key="7">
    <source>
        <dbReference type="Proteomes" id="UP001497472"/>
    </source>
</evidence>
<dbReference type="PROSITE" id="PS50240">
    <property type="entry name" value="TRYPSIN_DOM"/>
    <property type="match status" value="1"/>
</dbReference>
<keyword evidence="7" id="KW-1185">Reference proteome</keyword>
<dbReference type="InterPro" id="IPR001254">
    <property type="entry name" value="Trypsin_dom"/>
</dbReference>
<evidence type="ECO:0000259" key="5">
    <source>
        <dbReference type="PROSITE" id="PS50240"/>
    </source>
</evidence>
<sequence length="146" mass="16270">MHEYFQHLSRIDNDIAMLVLKENVDFNDGNVEKIVLLDPDVALRLNTPLHVYGWGGSEKAVKYQNMPLCSEMAVIDKMECAAYYGRLITPSNFCVRFNPHRKLSDNGGSASYNKTLVGILSAGGITSSLPNFAVLTNVSYFNKYVS</sequence>
<feature type="domain" description="Peptidase S1" evidence="5">
    <location>
        <begin position="1"/>
        <end position="146"/>
    </location>
</feature>
<dbReference type="EMBL" id="CAVLEF010000040">
    <property type="protein sequence ID" value="CAK1550130.1"/>
    <property type="molecule type" value="Genomic_DNA"/>
</dbReference>
<dbReference type="AlphaFoldDB" id="A0AAV1JLE6"/>
<dbReference type="SUPFAM" id="SSF50494">
    <property type="entry name" value="Trypsin-like serine proteases"/>
    <property type="match status" value="1"/>
</dbReference>
<keyword evidence="2" id="KW-0378">Hydrolase</keyword>
<accession>A0AAV1JLE6</accession>
<protein>
    <recommendedName>
        <fullName evidence="5">Peptidase S1 domain-containing protein</fullName>
    </recommendedName>
</protein>
<evidence type="ECO:0000256" key="1">
    <source>
        <dbReference type="ARBA" id="ARBA00022670"/>
    </source>
</evidence>
<evidence type="ECO:0000313" key="6">
    <source>
        <dbReference type="EMBL" id="CAK1550130.1"/>
    </source>
</evidence>
<evidence type="ECO:0000256" key="4">
    <source>
        <dbReference type="ARBA" id="ARBA00023157"/>
    </source>
</evidence>
<name>A0AAV1JLE6_9NEOP</name>
<keyword evidence="1" id="KW-0645">Protease</keyword>
<gene>
    <name evidence="6" type="ORF">LNINA_LOCUS9369</name>
</gene>
<dbReference type="PANTHER" id="PTHR24276">
    <property type="entry name" value="POLYSERASE-RELATED"/>
    <property type="match status" value="1"/>
</dbReference>
<dbReference type="Pfam" id="PF00089">
    <property type="entry name" value="Trypsin"/>
    <property type="match status" value="1"/>
</dbReference>
<dbReference type="GO" id="GO:0006508">
    <property type="term" value="P:proteolysis"/>
    <property type="evidence" value="ECO:0007669"/>
    <property type="project" value="UniProtKB-KW"/>
</dbReference>
<proteinExistence type="predicted"/>
<keyword evidence="4" id="KW-1015">Disulfide bond</keyword>
<evidence type="ECO:0000256" key="3">
    <source>
        <dbReference type="ARBA" id="ARBA00022825"/>
    </source>
</evidence>
<dbReference type="InterPro" id="IPR043504">
    <property type="entry name" value="Peptidase_S1_PA_chymotrypsin"/>
</dbReference>
<organism evidence="6 7">
    <name type="scientific">Leptosia nina</name>
    <dbReference type="NCBI Taxonomy" id="320188"/>
    <lineage>
        <taxon>Eukaryota</taxon>
        <taxon>Metazoa</taxon>
        <taxon>Ecdysozoa</taxon>
        <taxon>Arthropoda</taxon>
        <taxon>Hexapoda</taxon>
        <taxon>Insecta</taxon>
        <taxon>Pterygota</taxon>
        <taxon>Neoptera</taxon>
        <taxon>Endopterygota</taxon>
        <taxon>Lepidoptera</taxon>
        <taxon>Glossata</taxon>
        <taxon>Ditrysia</taxon>
        <taxon>Papilionoidea</taxon>
        <taxon>Pieridae</taxon>
        <taxon>Pierinae</taxon>
        <taxon>Leptosia</taxon>
    </lineage>
</organism>
<dbReference type="InterPro" id="IPR009003">
    <property type="entry name" value="Peptidase_S1_PA"/>
</dbReference>
<keyword evidence="3" id="KW-0720">Serine protease</keyword>
<dbReference type="GO" id="GO:0004252">
    <property type="term" value="F:serine-type endopeptidase activity"/>
    <property type="evidence" value="ECO:0007669"/>
    <property type="project" value="InterPro"/>
</dbReference>
<dbReference type="Gene3D" id="2.40.10.10">
    <property type="entry name" value="Trypsin-like serine proteases"/>
    <property type="match status" value="2"/>
</dbReference>
<dbReference type="InterPro" id="IPR050430">
    <property type="entry name" value="Peptidase_S1"/>
</dbReference>
<dbReference type="Proteomes" id="UP001497472">
    <property type="component" value="Unassembled WGS sequence"/>
</dbReference>
<reference evidence="6 7" key="1">
    <citation type="submission" date="2023-11" db="EMBL/GenBank/DDBJ databases">
        <authorList>
            <person name="Okamura Y."/>
        </authorList>
    </citation>
    <scope>NUCLEOTIDE SEQUENCE [LARGE SCALE GENOMIC DNA]</scope>
</reference>
<comment type="caution">
    <text evidence="6">The sequence shown here is derived from an EMBL/GenBank/DDBJ whole genome shotgun (WGS) entry which is preliminary data.</text>
</comment>
<evidence type="ECO:0000256" key="2">
    <source>
        <dbReference type="ARBA" id="ARBA00022801"/>
    </source>
</evidence>
<dbReference type="PANTHER" id="PTHR24276:SF91">
    <property type="entry name" value="AT26814P-RELATED"/>
    <property type="match status" value="1"/>
</dbReference>